<dbReference type="Proteomes" id="UP000649617">
    <property type="component" value="Unassembled WGS sequence"/>
</dbReference>
<evidence type="ECO:0000256" key="2">
    <source>
        <dbReference type="SAM" id="Phobius"/>
    </source>
</evidence>
<accession>A0A812RUM4</accession>
<feature type="non-terminal residue" evidence="3">
    <location>
        <position position="1"/>
    </location>
</feature>
<protein>
    <submittedName>
        <fullName evidence="3">Uncharacterized protein</fullName>
    </submittedName>
</protein>
<name>A0A812RUM4_SYMPI</name>
<gene>
    <name evidence="3" type="ORF">SPIL2461_LOCUS11054</name>
</gene>
<keyword evidence="2" id="KW-0472">Membrane</keyword>
<feature type="transmembrane region" description="Helical" evidence="2">
    <location>
        <begin position="452"/>
        <end position="478"/>
    </location>
</feature>
<sequence length="588" mass="62277">AVLSADYRRGLRDAAIWLLGVARYLGSGGRCMAGESSGALLPNRGAAISGAARCPRPSTSASPFGSVAEGNVGGSAWMAVLGASEVQGGGHRCLGVGLPLKLSFARARRDWAKLVSEALAALDLQDRGGFVDAGPFFGYCFSSETAWPGAKTRALLVCSAAFFSQKLGAPVRMSVRLQRALRELSAALEETTWDVVSPTSSSVSGTTVAATVQASSEGQGQRPRARAKAVGPVAGGYTTTVGSEEGSGSAEKPGRRPTVLVADTTASSVAYHGNVRHHVVLSNPKDPSFVGWTAGPAATTWRRLEAKLPGGQLSDSAVRLRRVESKQAAEELWKQYQPGQTLPLQPFWLLLLGNVEVDAGMNPAEVLSEPAARQAATRWRSGSAARRITAALARLTTSLQSWGSGTTSSAAGGSPELVPVRARPLLSGPWERPRWPTLEGILQNLWALRWRTWLACFLLLLFPRASALVVVLLCRYLIKGLVALIVYFGQELFAQIAVTVHEVEDTMVSWLGSYLHPVPHAPVSQVPLMWQQPSDGTAERPPAMPPQPGNHNNYDHPPTRPIDVLTVLLLAGNLLRGQPGVGGGNPAG</sequence>
<evidence type="ECO:0000256" key="1">
    <source>
        <dbReference type="SAM" id="MobiDB-lite"/>
    </source>
</evidence>
<feature type="region of interest" description="Disordered" evidence="1">
    <location>
        <begin position="230"/>
        <end position="256"/>
    </location>
</feature>
<comment type="caution">
    <text evidence="3">The sequence shown here is derived from an EMBL/GenBank/DDBJ whole genome shotgun (WGS) entry which is preliminary data.</text>
</comment>
<dbReference type="EMBL" id="CAJNIZ010021389">
    <property type="protein sequence ID" value="CAE7451108.1"/>
    <property type="molecule type" value="Genomic_DNA"/>
</dbReference>
<reference evidence="3" key="1">
    <citation type="submission" date="2021-02" db="EMBL/GenBank/DDBJ databases">
        <authorList>
            <person name="Dougan E. K."/>
            <person name="Rhodes N."/>
            <person name="Thang M."/>
            <person name="Chan C."/>
        </authorList>
    </citation>
    <scope>NUCLEOTIDE SEQUENCE</scope>
</reference>
<evidence type="ECO:0000313" key="4">
    <source>
        <dbReference type="Proteomes" id="UP000649617"/>
    </source>
</evidence>
<feature type="region of interest" description="Disordered" evidence="1">
    <location>
        <begin position="532"/>
        <end position="555"/>
    </location>
</feature>
<evidence type="ECO:0000313" key="3">
    <source>
        <dbReference type="EMBL" id="CAE7451108.1"/>
    </source>
</evidence>
<dbReference type="OrthoDB" id="449156at2759"/>
<keyword evidence="4" id="KW-1185">Reference proteome</keyword>
<proteinExistence type="predicted"/>
<keyword evidence="2" id="KW-0812">Transmembrane</keyword>
<dbReference type="AlphaFoldDB" id="A0A812RUM4"/>
<organism evidence="3 4">
    <name type="scientific">Symbiodinium pilosum</name>
    <name type="common">Dinoflagellate</name>
    <dbReference type="NCBI Taxonomy" id="2952"/>
    <lineage>
        <taxon>Eukaryota</taxon>
        <taxon>Sar</taxon>
        <taxon>Alveolata</taxon>
        <taxon>Dinophyceae</taxon>
        <taxon>Suessiales</taxon>
        <taxon>Symbiodiniaceae</taxon>
        <taxon>Symbiodinium</taxon>
    </lineage>
</organism>
<keyword evidence="2" id="KW-1133">Transmembrane helix</keyword>